<dbReference type="Proteomes" id="UP001240643">
    <property type="component" value="Unassembled WGS sequence"/>
</dbReference>
<gene>
    <name evidence="2" type="ORF">J2Z62_000523</name>
</gene>
<dbReference type="RefSeq" id="WP_256547224.1">
    <property type="nucleotide sequence ID" value="NZ_CP101809.1"/>
</dbReference>
<feature type="transmembrane region" description="Helical" evidence="1">
    <location>
        <begin position="388"/>
        <end position="407"/>
    </location>
</feature>
<feature type="transmembrane region" description="Helical" evidence="1">
    <location>
        <begin position="173"/>
        <end position="195"/>
    </location>
</feature>
<feature type="transmembrane region" description="Helical" evidence="1">
    <location>
        <begin position="255"/>
        <end position="278"/>
    </location>
</feature>
<keyword evidence="1" id="KW-0472">Membrane</keyword>
<feature type="transmembrane region" description="Helical" evidence="1">
    <location>
        <begin position="357"/>
        <end position="376"/>
    </location>
</feature>
<reference evidence="2" key="1">
    <citation type="submission" date="2023-07" db="EMBL/GenBank/DDBJ databases">
        <title>Genomic Encyclopedia of Type Strains, Phase IV (KMG-IV): sequencing the most valuable type-strain genomes for metagenomic binning, comparative biology and taxonomic classification.</title>
        <authorList>
            <person name="Goeker M."/>
        </authorList>
    </citation>
    <scope>NUCLEOTIDE SEQUENCE [LARGE SCALE GENOMIC DNA]</scope>
    <source>
        <strain evidence="2">DSM 21204</strain>
    </source>
</reference>
<dbReference type="EMBL" id="JAUSWO010000001">
    <property type="protein sequence ID" value="MDQ0514085.1"/>
    <property type="molecule type" value="Genomic_DNA"/>
</dbReference>
<proteinExistence type="predicted"/>
<keyword evidence="1" id="KW-1133">Transmembrane helix</keyword>
<feature type="transmembrane region" description="Helical" evidence="1">
    <location>
        <begin position="27"/>
        <end position="48"/>
    </location>
</feature>
<evidence type="ECO:0000313" key="2">
    <source>
        <dbReference type="EMBL" id="MDQ0514085.1"/>
    </source>
</evidence>
<feature type="transmembrane region" description="Helical" evidence="1">
    <location>
        <begin position="419"/>
        <end position="444"/>
    </location>
</feature>
<protein>
    <recommendedName>
        <fullName evidence="4">Transmembrane protein</fullName>
    </recommendedName>
</protein>
<comment type="caution">
    <text evidence="2">The sequence shown here is derived from an EMBL/GenBank/DDBJ whole genome shotgun (WGS) entry which is preliminary data.</text>
</comment>
<evidence type="ECO:0008006" key="4">
    <source>
        <dbReference type="Google" id="ProtNLM"/>
    </source>
</evidence>
<feature type="transmembrane region" description="Helical" evidence="1">
    <location>
        <begin position="68"/>
        <end position="86"/>
    </location>
</feature>
<feature type="transmembrane region" description="Helical" evidence="1">
    <location>
        <begin position="294"/>
        <end position="313"/>
    </location>
</feature>
<evidence type="ECO:0000256" key="1">
    <source>
        <dbReference type="SAM" id="Phobius"/>
    </source>
</evidence>
<evidence type="ECO:0000313" key="3">
    <source>
        <dbReference type="Proteomes" id="UP001240643"/>
    </source>
</evidence>
<feature type="transmembrane region" description="Helical" evidence="1">
    <location>
        <begin position="322"/>
        <end position="345"/>
    </location>
</feature>
<name>A0ABU0LZE8_9BACT</name>
<feature type="transmembrane region" description="Helical" evidence="1">
    <location>
        <begin position="98"/>
        <end position="120"/>
    </location>
</feature>
<accession>A0ABU0LZE8</accession>
<feature type="transmembrane region" description="Helical" evidence="1">
    <location>
        <begin position="224"/>
        <end position="243"/>
    </location>
</feature>
<keyword evidence="3" id="KW-1185">Reference proteome</keyword>
<organism evidence="2 3">
    <name type="scientific">Mycoplasmoides fastidiosum</name>
    <dbReference type="NCBI Taxonomy" id="92758"/>
    <lineage>
        <taxon>Bacteria</taxon>
        <taxon>Bacillati</taxon>
        <taxon>Mycoplasmatota</taxon>
        <taxon>Mycoplasmoidales</taxon>
        <taxon>Mycoplasmoidaceae</taxon>
        <taxon>Mycoplasmoides</taxon>
    </lineage>
</organism>
<sequence>MKRERIFIQSNDLSQFHYGGIKKYQKFNVFLIYATLFVLSYLTLNFLASNISGAIALKENYVPYLANFLFQIIHTSFASYFLTLAFTRFYQDHKSFKLYLLWMFIYYGSGVISYGLWFYIQPQVDFTNAKPIDLVFFKYIIYFFLYAILLELVYVIFFLVFDRKVDSINVVNYKIKFVTLFIFFVYTLLFIGYLGGHYERAINFFKDQLIPFFRFRELTLRQGIRSFIILFVSVVPWLFLIALHLNVQRYAKRNVVLKLFSARLTTAFLLANFLFFIVNNSSAIRNFQFSSLNYIYLVITLITLAIFFFLLIWNQIHFNSSIYYFLIVGFFWFLLSWFLVVLYITGDTVNFFSRVNLIILAVALIVIISTIFFNSYTLKQPVLMISNILLQLTGLMFIVIYLINTNLPDIDLKGYDPFLILYVLIALLSLININILLIVFIISLKRLAKNKRNRLKIFSPQTFDKYNLTGWLKFQNFNKHPVNSK</sequence>
<keyword evidence="1" id="KW-0812">Transmembrane</keyword>
<feature type="transmembrane region" description="Helical" evidence="1">
    <location>
        <begin position="140"/>
        <end position="161"/>
    </location>
</feature>